<gene>
    <name evidence="3" type="ORF">NBRC110019_15210</name>
</gene>
<evidence type="ECO:0000313" key="3">
    <source>
        <dbReference type="EMBL" id="GLB52481.1"/>
    </source>
</evidence>
<reference evidence="3" key="1">
    <citation type="submission" date="2022-07" db="EMBL/GenBank/DDBJ databases">
        <title>Taxonomy of Novel Oxalotrophic and Methylotrophic Bacteria.</title>
        <authorList>
            <person name="Sahin N."/>
            <person name="Tani A."/>
        </authorList>
    </citation>
    <scope>NUCLEOTIDE SEQUENCE</scope>
    <source>
        <strain evidence="3">AM327</strain>
    </source>
</reference>
<dbReference type="InterPro" id="IPR007349">
    <property type="entry name" value="DUF418"/>
</dbReference>
<feature type="transmembrane region" description="Helical" evidence="1">
    <location>
        <begin position="113"/>
        <end position="129"/>
    </location>
</feature>
<feature type="transmembrane region" description="Helical" evidence="1">
    <location>
        <begin position="343"/>
        <end position="363"/>
    </location>
</feature>
<protein>
    <submittedName>
        <fullName evidence="3">Membrane protein</fullName>
    </submittedName>
</protein>
<keyword evidence="1" id="KW-0812">Transmembrane</keyword>
<name>A0A9W6B4N7_9FLAO</name>
<dbReference type="EMBL" id="BRVP01000009">
    <property type="protein sequence ID" value="GLB52481.1"/>
    <property type="molecule type" value="Genomic_DNA"/>
</dbReference>
<sequence>MGKRLHVIDALRGFAIISIMLLHNIEHFDMYYTAENIPEWMVPIDQVIWHILFFMFSGKSFAIFALLFGLTFYIQFENQRIKGNDFRLRFAWRMLLLLLFGVINSAFFQGDILTIYAVVGLFMIPLANLKNSVLLVIASLLLLQPLQLIQIYHAIQHPNIILPNPTSWTYFGNMGTYIQSDSLLDTLYGNLTNGRKAVLLWNYENGRYFQILALFILGYILGRKKLFEWNETTKKFWRKTAFASLVLYVLFYVLNTNLETLTSSKAISATVLVITSSFMNLSFMLLLVAGFILLFYTSWAHKALQAIAPVGKMSLSNYVFQSIVGSVIYYGFGIGLYKYTGATYSFIIGLLLAAIFIVLCTWWNKYHKHGPLEGIWHKLTWIKFKS</sequence>
<organism evidence="3 4">
    <name type="scientific">Neptunitalea chrysea</name>
    <dbReference type="NCBI Taxonomy" id="1647581"/>
    <lineage>
        <taxon>Bacteria</taxon>
        <taxon>Pseudomonadati</taxon>
        <taxon>Bacteroidota</taxon>
        <taxon>Flavobacteriia</taxon>
        <taxon>Flavobacteriales</taxon>
        <taxon>Flavobacteriaceae</taxon>
        <taxon>Neptunitalea</taxon>
    </lineage>
</organism>
<dbReference type="RefSeq" id="WP_281753784.1">
    <property type="nucleotide sequence ID" value="NZ_BRVP01000009.1"/>
</dbReference>
<feature type="transmembrane region" description="Helical" evidence="1">
    <location>
        <begin position="90"/>
        <end position="107"/>
    </location>
</feature>
<dbReference type="Proteomes" id="UP001143545">
    <property type="component" value="Unassembled WGS sequence"/>
</dbReference>
<evidence type="ECO:0000259" key="2">
    <source>
        <dbReference type="Pfam" id="PF04235"/>
    </source>
</evidence>
<evidence type="ECO:0000256" key="1">
    <source>
        <dbReference type="SAM" id="Phobius"/>
    </source>
</evidence>
<feature type="transmembrane region" description="Helical" evidence="1">
    <location>
        <begin position="236"/>
        <end position="254"/>
    </location>
</feature>
<keyword evidence="4" id="KW-1185">Reference proteome</keyword>
<evidence type="ECO:0000313" key="4">
    <source>
        <dbReference type="Proteomes" id="UP001143545"/>
    </source>
</evidence>
<feature type="transmembrane region" description="Helical" evidence="1">
    <location>
        <begin position="7"/>
        <end position="25"/>
    </location>
</feature>
<dbReference type="PANTHER" id="PTHR30590:SF2">
    <property type="entry name" value="INNER MEMBRANE PROTEIN"/>
    <property type="match status" value="1"/>
</dbReference>
<feature type="domain" description="DUF418" evidence="2">
    <location>
        <begin position="221"/>
        <end position="383"/>
    </location>
</feature>
<dbReference type="PANTHER" id="PTHR30590">
    <property type="entry name" value="INNER MEMBRANE PROTEIN"/>
    <property type="match status" value="1"/>
</dbReference>
<feature type="transmembrane region" description="Helical" evidence="1">
    <location>
        <begin position="266"/>
        <end position="297"/>
    </location>
</feature>
<feature type="transmembrane region" description="Helical" evidence="1">
    <location>
        <begin position="47"/>
        <end position="70"/>
    </location>
</feature>
<dbReference type="Pfam" id="PF04235">
    <property type="entry name" value="DUF418"/>
    <property type="match status" value="1"/>
</dbReference>
<dbReference type="InterPro" id="IPR052529">
    <property type="entry name" value="Bact_Transport_Assoc"/>
</dbReference>
<feature type="transmembrane region" description="Helical" evidence="1">
    <location>
        <begin position="134"/>
        <end position="155"/>
    </location>
</feature>
<keyword evidence="1" id="KW-1133">Transmembrane helix</keyword>
<dbReference type="AlphaFoldDB" id="A0A9W6B4N7"/>
<comment type="caution">
    <text evidence="3">The sequence shown here is derived from an EMBL/GenBank/DDBJ whole genome shotgun (WGS) entry which is preliminary data.</text>
</comment>
<feature type="transmembrane region" description="Helical" evidence="1">
    <location>
        <begin position="208"/>
        <end position="224"/>
    </location>
</feature>
<feature type="transmembrane region" description="Helical" evidence="1">
    <location>
        <begin position="318"/>
        <end position="337"/>
    </location>
</feature>
<proteinExistence type="predicted"/>
<accession>A0A9W6B4N7</accession>
<keyword evidence="1" id="KW-0472">Membrane</keyword>